<evidence type="ECO:0000256" key="4">
    <source>
        <dbReference type="ARBA" id="ARBA00023136"/>
    </source>
</evidence>
<evidence type="ECO:0000313" key="7">
    <source>
        <dbReference type="EMBL" id="GEN63773.1"/>
    </source>
</evidence>
<keyword evidence="2 6" id="KW-0812">Transmembrane</keyword>
<sequence>MGDLVGYCAVFVIVLVISAILSGFFSRMVRKSVLAGSDIFLGGVFGALRGCIVVVTLYFISAWVTPGGTLLSRVEAANSYPGLSTALTYLAPALSRFMPSDLAQPAGTRHDLAGQDLPGAAHTQSP</sequence>
<proteinExistence type="predicted"/>
<evidence type="ECO:0000256" key="5">
    <source>
        <dbReference type="SAM" id="MobiDB-lite"/>
    </source>
</evidence>
<keyword evidence="4 6" id="KW-0472">Membrane</keyword>
<feature type="transmembrane region" description="Helical" evidence="6">
    <location>
        <begin position="39"/>
        <end position="64"/>
    </location>
</feature>
<evidence type="ECO:0000256" key="1">
    <source>
        <dbReference type="ARBA" id="ARBA00004141"/>
    </source>
</evidence>
<organism evidence="7 8">
    <name type="scientific">Acetobacter oeni</name>
    <dbReference type="NCBI Taxonomy" id="304077"/>
    <lineage>
        <taxon>Bacteria</taxon>
        <taxon>Pseudomonadati</taxon>
        <taxon>Pseudomonadota</taxon>
        <taxon>Alphaproteobacteria</taxon>
        <taxon>Acetobacterales</taxon>
        <taxon>Acetobacteraceae</taxon>
        <taxon>Acetobacter</taxon>
    </lineage>
</organism>
<dbReference type="PANTHER" id="PTHR36926:SF1">
    <property type="entry name" value="COLICIN V PRODUCTION PROTEIN"/>
    <property type="match status" value="1"/>
</dbReference>
<dbReference type="Pfam" id="PF02674">
    <property type="entry name" value="Colicin_V"/>
    <property type="match status" value="1"/>
</dbReference>
<evidence type="ECO:0000256" key="3">
    <source>
        <dbReference type="ARBA" id="ARBA00022989"/>
    </source>
</evidence>
<dbReference type="EMBL" id="BJYG01000025">
    <property type="protein sequence ID" value="GEN63773.1"/>
    <property type="molecule type" value="Genomic_DNA"/>
</dbReference>
<evidence type="ECO:0008006" key="9">
    <source>
        <dbReference type="Google" id="ProtNLM"/>
    </source>
</evidence>
<dbReference type="InterPro" id="IPR003825">
    <property type="entry name" value="Colicin-V_CvpA"/>
</dbReference>
<dbReference type="GO" id="GO:0009403">
    <property type="term" value="P:toxin biosynthetic process"/>
    <property type="evidence" value="ECO:0007669"/>
    <property type="project" value="InterPro"/>
</dbReference>
<dbReference type="InterPro" id="IPR052719">
    <property type="entry name" value="CvpA-like"/>
</dbReference>
<feature type="region of interest" description="Disordered" evidence="5">
    <location>
        <begin position="105"/>
        <end position="126"/>
    </location>
</feature>
<dbReference type="AlphaFoldDB" id="A0A511XLE1"/>
<keyword evidence="8" id="KW-1185">Reference proteome</keyword>
<evidence type="ECO:0000256" key="2">
    <source>
        <dbReference type="ARBA" id="ARBA00022692"/>
    </source>
</evidence>
<evidence type="ECO:0000313" key="8">
    <source>
        <dbReference type="Proteomes" id="UP000321746"/>
    </source>
</evidence>
<reference evidence="7 8" key="1">
    <citation type="submission" date="2019-07" db="EMBL/GenBank/DDBJ databases">
        <title>Whole genome shotgun sequence of Acetobacter oeni NBRC 105207.</title>
        <authorList>
            <person name="Hosoyama A."/>
            <person name="Uohara A."/>
            <person name="Ohji S."/>
            <person name="Ichikawa N."/>
        </authorList>
    </citation>
    <scope>NUCLEOTIDE SEQUENCE [LARGE SCALE GENOMIC DNA]</scope>
    <source>
        <strain evidence="7 8">NBRC 105207</strain>
    </source>
</reference>
<dbReference type="Proteomes" id="UP000321746">
    <property type="component" value="Unassembled WGS sequence"/>
</dbReference>
<gene>
    <name evidence="7" type="ORF">AOE01nite_19970</name>
</gene>
<comment type="caution">
    <text evidence="7">The sequence shown here is derived from an EMBL/GenBank/DDBJ whole genome shotgun (WGS) entry which is preliminary data.</text>
</comment>
<accession>A0A511XLE1</accession>
<evidence type="ECO:0000256" key="6">
    <source>
        <dbReference type="SAM" id="Phobius"/>
    </source>
</evidence>
<name>A0A511XLE1_9PROT</name>
<dbReference type="PANTHER" id="PTHR36926">
    <property type="entry name" value="COLICIN V PRODUCTION PROTEIN"/>
    <property type="match status" value="1"/>
</dbReference>
<protein>
    <recommendedName>
        <fullName evidence="9">Colicin V production protein</fullName>
    </recommendedName>
</protein>
<feature type="transmembrane region" description="Helical" evidence="6">
    <location>
        <begin position="6"/>
        <end position="27"/>
    </location>
</feature>
<comment type="subcellular location">
    <subcellularLocation>
        <location evidence="1">Membrane</location>
        <topology evidence="1">Multi-pass membrane protein</topology>
    </subcellularLocation>
</comment>
<dbReference type="GO" id="GO:0016020">
    <property type="term" value="C:membrane"/>
    <property type="evidence" value="ECO:0007669"/>
    <property type="project" value="UniProtKB-SubCell"/>
</dbReference>
<keyword evidence="3 6" id="KW-1133">Transmembrane helix</keyword>